<organism evidence="1 2">
    <name type="scientific">Gigaspora margarita</name>
    <dbReference type="NCBI Taxonomy" id="4874"/>
    <lineage>
        <taxon>Eukaryota</taxon>
        <taxon>Fungi</taxon>
        <taxon>Fungi incertae sedis</taxon>
        <taxon>Mucoromycota</taxon>
        <taxon>Glomeromycotina</taxon>
        <taxon>Glomeromycetes</taxon>
        <taxon>Diversisporales</taxon>
        <taxon>Gigasporaceae</taxon>
        <taxon>Gigaspora</taxon>
    </lineage>
</organism>
<dbReference type="EMBL" id="CAJVQB010040105">
    <property type="protein sequence ID" value="CAG8828054.1"/>
    <property type="molecule type" value="Genomic_DNA"/>
</dbReference>
<feature type="non-terminal residue" evidence="1">
    <location>
        <position position="80"/>
    </location>
</feature>
<accession>A0ABN7WDN4</accession>
<name>A0ABN7WDN4_GIGMA</name>
<reference evidence="1 2" key="1">
    <citation type="submission" date="2021-06" db="EMBL/GenBank/DDBJ databases">
        <authorList>
            <person name="Kallberg Y."/>
            <person name="Tangrot J."/>
            <person name="Rosling A."/>
        </authorList>
    </citation>
    <scope>NUCLEOTIDE SEQUENCE [LARGE SCALE GENOMIC DNA]</scope>
    <source>
        <strain evidence="1 2">120-4 pot B 10/14</strain>
    </source>
</reference>
<evidence type="ECO:0000313" key="2">
    <source>
        <dbReference type="Proteomes" id="UP000789901"/>
    </source>
</evidence>
<dbReference type="Proteomes" id="UP000789901">
    <property type="component" value="Unassembled WGS sequence"/>
</dbReference>
<evidence type="ECO:0000313" key="1">
    <source>
        <dbReference type="EMBL" id="CAG8828054.1"/>
    </source>
</evidence>
<sequence>FLETNNLSEEAMGYSKFTTFTKEKFGQDESKSLNTKKNIKRKINISSSKYDTRTNQKTNCDNSDSNELFDNGFEINVIDL</sequence>
<feature type="non-terminal residue" evidence="1">
    <location>
        <position position="1"/>
    </location>
</feature>
<protein>
    <submittedName>
        <fullName evidence="1">34656_t:CDS:1</fullName>
    </submittedName>
</protein>
<keyword evidence="2" id="KW-1185">Reference proteome</keyword>
<proteinExistence type="predicted"/>
<comment type="caution">
    <text evidence="1">The sequence shown here is derived from an EMBL/GenBank/DDBJ whole genome shotgun (WGS) entry which is preliminary data.</text>
</comment>
<gene>
    <name evidence="1" type="ORF">GMARGA_LOCUS29590</name>
</gene>